<organism evidence="4 5">
    <name type="scientific">Hyunsoonleella flava</name>
    <dbReference type="NCBI Taxonomy" id="2527939"/>
    <lineage>
        <taxon>Bacteria</taxon>
        <taxon>Pseudomonadati</taxon>
        <taxon>Bacteroidota</taxon>
        <taxon>Flavobacteriia</taxon>
        <taxon>Flavobacteriales</taxon>
        <taxon>Flavobacteriaceae</taxon>
    </lineage>
</organism>
<dbReference type="SUPFAM" id="SSF74653">
    <property type="entry name" value="TolA/TonB C-terminal domain"/>
    <property type="match status" value="1"/>
</dbReference>
<feature type="domain" description="TonB C-terminal" evidence="3">
    <location>
        <begin position="193"/>
        <end position="262"/>
    </location>
</feature>
<keyword evidence="2" id="KW-0812">Transmembrane</keyword>
<evidence type="ECO:0000256" key="1">
    <source>
        <dbReference type="SAM" id="MobiDB-lite"/>
    </source>
</evidence>
<keyword evidence="5" id="KW-1185">Reference proteome</keyword>
<dbReference type="OrthoDB" id="1522859at2"/>
<reference evidence="4 5" key="1">
    <citation type="submission" date="2019-02" db="EMBL/GenBank/DDBJ databases">
        <title>Hyunsoonleella sp., isolated from marine sediment.</title>
        <authorList>
            <person name="Liu B.-T."/>
        </authorList>
    </citation>
    <scope>NUCLEOTIDE SEQUENCE [LARGE SCALE GENOMIC DNA]</scope>
    <source>
        <strain evidence="4 5">T58</strain>
    </source>
</reference>
<keyword evidence="2" id="KW-1133">Transmembrane helix</keyword>
<evidence type="ECO:0000259" key="3">
    <source>
        <dbReference type="Pfam" id="PF03544"/>
    </source>
</evidence>
<feature type="transmembrane region" description="Helical" evidence="2">
    <location>
        <begin position="34"/>
        <end position="51"/>
    </location>
</feature>
<dbReference type="GO" id="GO:0055085">
    <property type="term" value="P:transmembrane transport"/>
    <property type="evidence" value="ECO:0007669"/>
    <property type="project" value="InterPro"/>
</dbReference>
<gene>
    <name evidence="4" type="ORF">EYD45_12435</name>
</gene>
<sequence>MKNSKQSHDIVRQNDDSVKQSHRHDANLQKNSTLYFQVGLIVCLLAAIGLLEMQFETKTTDIALEHKKPTDVFDMEAINFKPYEEPKQKQRVEKQEKAAKKFIDKIEEVKNDTDLPEDIVETLEEATSDVPIDPSTFNKIEKPIEEVFDIRAVEQVPIYPGCENKKGNKARKKCMSDKIGRLVQKRFNGGIIASREGLSGTQRIFVQFQIDKLGYVTDIKTNTKSVRLGDEAQRVVNKIPQMLPGKQNNKPVSVRYTLPITFIAE</sequence>
<dbReference type="Gene3D" id="3.30.1150.10">
    <property type="match status" value="1"/>
</dbReference>
<dbReference type="EMBL" id="SIRT01000011">
    <property type="protein sequence ID" value="TBN01831.1"/>
    <property type="molecule type" value="Genomic_DNA"/>
</dbReference>
<dbReference type="InterPro" id="IPR037682">
    <property type="entry name" value="TonB_C"/>
</dbReference>
<keyword evidence="2" id="KW-0472">Membrane</keyword>
<protein>
    <recommendedName>
        <fullName evidence="3">TonB C-terminal domain-containing protein</fullName>
    </recommendedName>
</protein>
<proteinExistence type="predicted"/>
<dbReference type="RefSeq" id="WP_130964884.1">
    <property type="nucleotide sequence ID" value="NZ_SIRT01000011.1"/>
</dbReference>
<feature type="region of interest" description="Disordered" evidence="1">
    <location>
        <begin position="1"/>
        <end position="24"/>
    </location>
</feature>
<dbReference type="Pfam" id="PF03544">
    <property type="entry name" value="TonB_C"/>
    <property type="match status" value="1"/>
</dbReference>
<name>A0A4Q9FCQ6_9FLAO</name>
<accession>A0A4Q9FCQ6</accession>
<evidence type="ECO:0000256" key="2">
    <source>
        <dbReference type="SAM" id="Phobius"/>
    </source>
</evidence>
<dbReference type="Proteomes" id="UP000291142">
    <property type="component" value="Unassembled WGS sequence"/>
</dbReference>
<dbReference type="AlphaFoldDB" id="A0A4Q9FCQ6"/>
<evidence type="ECO:0000313" key="4">
    <source>
        <dbReference type="EMBL" id="TBN01831.1"/>
    </source>
</evidence>
<evidence type="ECO:0000313" key="5">
    <source>
        <dbReference type="Proteomes" id="UP000291142"/>
    </source>
</evidence>
<comment type="caution">
    <text evidence="4">The sequence shown here is derived from an EMBL/GenBank/DDBJ whole genome shotgun (WGS) entry which is preliminary data.</text>
</comment>